<dbReference type="PROSITE" id="PS51746">
    <property type="entry name" value="PPM_2"/>
    <property type="match status" value="1"/>
</dbReference>
<accession>A0A918XR68</accession>
<name>A0A918XR68_9PROT</name>
<keyword evidence="5" id="KW-1185">Reference proteome</keyword>
<keyword evidence="2" id="KW-0472">Membrane</keyword>
<reference evidence="4" key="1">
    <citation type="journal article" date="2014" name="Int. J. Syst. Evol. Microbiol.">
        <title>Complete genome sequence of Corynebacterium casei LMG S-19264T (=DSM 44701T), isolated from a smear-ripened cheese.</title>
        <authorList>
            <consortium name="US DOE Joint Genome Institute (JGI-PGF)"/>
            <person name="Walter F."/>
            <person name="Albersmeier A."/>
            <person name="Kalinowski J."/>
            <person name="Ruckert C."/>
        </authorList>
    </citation>
    <scope>NUCLEOTIDE SEQUENCE</scope>
    <source>
        <strain evidence="4">KCTC 42651</strain>
    </source>
</reference>
<evidence type="ECO:0000313" key="4">
    <source>
        <dbReference type="EMBL" id="GHD45490.1"/>
    </source>
</evidence>
<reference evidence="4" key="2">
    <citation type="submission" date="2020-09" db="EMBL/GenBank/DDBJ databases">
        <authorList>
            <person name="Sun Q."/>
            <person name="Kim S."/>
        </authorList>
    </citation>
    <scope>NUCLEOTIDE SEQUENCE</scope>
    <source>
        <strain evidence="4">KCTC 42651</strain>
    </source>
</reference>
<dbReference type="Proteomes" id="UP000630353">
    <property type="component" value="Unassembled WGS sequence"/>
</dbReference>
<dbReference type="InterPro" id="IPR036457">
    <property type="entry name" value="PPM-type-like_dom_sf"/>
</dbReference>
<comment type="caution">
    <text evidence="4">The sequence shown here is derived from an EMBL/GenBank/DDBJ whole genome shotgun (WGS) entry which is preliminary data.</text>
</comment>
<dbReference type="SMART" id="SM00331">
    <property type="entry name" value="PP2C_SIG"/>
    <property type="match status" value="1"/>
</dbReference>
<evidence type="ECO:0000256" key="1">
    <source>
        <dbReference type="ARBA" id="ARBA00022801"/>
    </source>
</evidence>
<dbReference type="InterPro" id="IPR001932">
    <property type="entry name" value="PPM-type_phosphatase-like_dom"/>
</dbReference>
<organism evidence="4 5">
    <name type="scientific">Thalassobaculum fulvum</name>
    <dbReference type="NCBI Taxonomy" id="1633335"/>
    <lineage>
        <taxon>Bacteria</taxon>
        <taxon>Pseudomonadati</taxon>
        <taxon>Pseudomonadota</taxon>
        <taxon>Alphaproteobacteria</taxon>
        <taxon>Rhodospirillales</taxon>
        <taxon>Thalassobaculaceae</taxon>
        <taxon>Thalassobaculum</taxon>
    </lineage>
</organism>
<dbReference type="InterPro" id="IPR052016">
    <property type="entry name" value="Bact_Sigma-Reg"/>
</dbReference>
<dbReference type="SUPFAM" id="SSF81606">
    <property type="entry name" value="PP2C-like"/>
    <property type="match status" value="1"/>
</dbReference>
<keyword evidence="2" id="KW-0812">Transmembrane</keyword>
<dbReference type="Gene3D" id="3.60.40.10">
    <property type="entry name" value="PPM-type phosphatase domain"/>
    <property type="match status" value="1"/>
</dbReference>
<feature type="domain" description="PPM-type phosphatase" evidence="3">
    <location>
        <begin position="431"/>
        <end position="649"/>
    </location>
</feature>
<sequence length="653" mass="69588">MALTRRYGLILGLAYAVLVAAAVGFFLYQTDEREKAEWRAVAGRVKEHALILDALAGAVADRVRELQEDARTGAAGVVRHGPAVDDTVVVGAQGRLEFQVGGAGNVPPTAAIAGRIGGEAFRDIRDELGMALGLLEEFRYLVTLLPIVDRAYYVSRREFAVALPATASEAEAVLDGPLGPALLRAVSPEVDRTRSPVWLDGSDLPGGGDRIVHLAPVYREDRFLGAVVLEVSTAYLNRVNGDFDYPVGTTMLIGSQGALLAYPRSSHLAVTLGAPFRTLPEGVAAAVESALTLADREFAGEGASLRYAERLEAAPWTLVYVGDRWAVLQGLVLDYGPQTLALVAVLTVMLLIAGGLTRREFVDPASRLVEHIRAAGEVGPEGPPRVPIAWRPWFRTVTAVFRENADLVRLRQELQIARDMQASVLPRQPLRHRELSIVGRMQPALEVGGDFYDYFRIDDDRVGVVIADVSGKGVPASLFMMITRTLLKAAGLSGDGPGACLERVNDLLEAENDQAMFVTVFYGVIDLSKRTLVYANGGHNPPMLLQADGTVRSVEPLGDPILAVVPGAGFREARLDLQPGDALLLYTDGLTEAFSAAGEEFGEPRLTAALAGAKGGEAAAVADHCIAAVEAFSVGAAQSDDMTCLVARISPAA</sequence>
<dbReference type="EMBL" id="BMZS01000003">
    <property type="protein sequence ID" value="GHD45490.1"/>
    <property type="molecule type" value="Genomic_DNA"/>
</dbReference>
<keyword evidence="2" id="KW-1133">Transmembrane helix</keyword>
<gene>
    <name evidence="4" type="ORF">GCM10017083_13500</name>
</gene>
<dbReference type="GO" id="GO:0016791">
    <property type="term" value="F:phosphatase activity"/>
    <property type="evidence" value="ECO:0007669"/>
    <property type="project" value="TreeGrafter"/>
</dbReference>
<feature type="transmembrane region" description="Helical" evidence="2">
    <location>
        <begin position="7"/>
        <end position="28"/>
    </location>
</feature>
<evidence type="ECO:0000313" key="5">
    <source>
        <dbReference type="Proteomes" id="UP000630353"/>
    </source>
</evidence>
<proteinExistence type="predicted"/>
<dbReference type="PANTHER" id="PTHR43156:SF2">
    <property type="entry name" value="STAGE II SPORULATION PROTEIN E"/>
    <property type="match status" value="1"/>
</dbReference>
<dbReference type="Pfam" id="PF07228">
    <property type="entry name" value="SpoIIE"/>
    <property type="match status" value="1"/>
</dbReference>
<protein>
    <recommendedName>
        <fullName evidence="3">PPM-type phosphatase domain-containing protein</fullName>
    </recommendedName>
</protein>
<evidence type="ECO:0000256" key="2">
    <source>
        <dbReference type="SAM" id="Phobius"/>
    </source>
</evidence>
<keyword evidence="1" id="KW-0378">Hydrolase</keyword>
<evidence type="ECO:0000259" key="3">
    <source>
        <dbReference type="PROSITE" id="PS51746"/>
    </source>
</evidence>
<dbReference type="AlphaFoldDB" id="A0A918XR68"/>
<dbReference type="PANTHER" id="PTHR43156">
    <property type="entry name" value="STAGE II SPORULATION PROTEIN E-RELATED"/>
    <property type="match status" value="1"/>
</dbReference>